<name>A0A2N6V465_9ACTO</name>
<dbReference type="SUPFAM" id="SSF54909">
    <property type="entry name" value="Dimeric alpha+beta barrel"/>
    <property type="match status" value="1"/>
</dbReference>
<dbReference type="Gene3D" id="3.30.70.1060">
    <property type="entry name" value="Dimeric alpha+beta barrel"/>
    <property type="match status" value="1"/>
</dbReference>
<reference evidence="3" key="1">
    <citation type="submission" date="2022-05" db="EMBL/GenBank/DDBJ databases">
        <title>Using nanopore sequencing to obtain complete genomes from saliva samples.</title>
        <authorList>
            <person name="Baker J.L."/>
        </authorList>
    </citation>
    <scope>NUCLEOTIDE SEQUENCE</scope>
    <source>
        <strain evidence="3">JCVI-JB-Ag32</strain>
    </source>
</reference>
<dbReference type="KEGG" id="agh:M3I41_04105"/>
<organism evidence="3 4">
    <name type="scientific">Actinomyces graevenitzii</name>
    <dbReference type="NCBI Taxonomy" id="55565"/>
    <lineage>
        <taxon>Bacteria</taxon>
        <taxon>Bacillati</taxon>
        <taxon>Actinomycetota</taxon>
        <taxon>Actinomycetes</taxon>
        <taxon>Actinomycetales</taxon>
        <taxon>Actinomycetaceae</taxon>
        <taxon>Actinomyces</taxon>
    </lineage>
</organism>
<dbReference type="InterPro" id="IPR005545">
    <property type="entry name" value="YCII"/>
</dbReference>
<sequence length="94" mass="10386">MAIFAVEYNYVTDRDEEMAQVRPTHRAFNGELAEQGKLIAAGPYVGTHDALIVVRAESAEAALELLESDPFNQAGFIAKRTPRQWNPVIGQIEA</sequence>
<evidence type="ECO:0000313" key="3">
    <source>
        <dbReference type="EMBL" id="UQF80453.1"/>
    </source>
</evidence>
<dbReference type="Pfam" id="PF03795">
    <property type="entry name" value="YCII"/>
    <property type="match status" value="1"/>
</dbReference>
<dbReference type="EMBL" id="CP097095">
    <property type="protein sequence ID" value="UQF80453.1"/>
    <property type="molecule type" value="Genomic_DNA"/>
</dbReference>
<comment type="similarity">
    <text evidence="1">Belongs to the YciI family.</text>
</comment>
<dbReference type="Proteomes" id="UP000830236">
    <property type="component" value="Chromosome"/>
</dbReference>
<protein>
    <submittedName>
        <fullName evidence="3">YciI family protein</fullName>
    </submittedName>
</protein>
<dbReference type="RefSeq" id="WP_005985244.1">
    <property type="nucleotide sequence ID" value="NZ_PNHV01000001.1"/>
</dbReference>
<evidence type="ECO:0000313" key="4">
    <source>
        <dbReference type="Proteomes" id="UP000830236"/>
    </source>
</evidence>
<dbReference type="InterPro" id="IPR011008">
    <property type="entry name" value="Dimeric_a/b-barrel"/>
</dbReference>
<accession>A0A2N6V465</accession>
<evidence type="ECO:0000259" key="2">
    <source>
        <dbReference type="Pfam" id="PF03795"/>
    </source>
</evidence>
<gene>
    <name evidence="3" type="ORF">M3I41_04105</name>
</gene>
<feature type="domain" description="YCII-related" evidence="2">
    <location>
        <begin position="11"/>
        <end position="85"/>
    </location>
</feature>
<evidence type="ECO:0000256" key="1">
    <source>
        <dbReference type="ARBA" id="ARBA00007689"/>
    </source>
</evidence>
<proteinExistence type="inferred from homology"/>
<dbReference type="AlphaFoldDB" id="A0A2N6V465"/>